<dbReference type="Gene3D" id="1.10.10.10">
    <property type="entry name" value="Winged helix-like DNA-binding domain superfamily/Winged helix DNA-binding domain"/>
    <property type="match status" value="1"/>
</dbReference>
<organism evidence="5 6">
    <name type="scientific">Pseudomonas paraeruginosa</name>
    <dbReference type="NCBI Taxonomy" id="2994495"/>
    <lineage>
        <taxon>Bacteria</taxon>
        <taxon>Pseudomonadati</taxon>
        <taxon>Pseudomonadota</taxon>
        <taxon>Gammaproteobacteria</taxon>
        <taxon>Pseudomonadales</taxon>
        <taxon>Pseudomonadaceae</taxon>
        <taxon>Pseudomonas</taxon>
    </lineage>
</organism>
<name>A0A2R3J2B1_9PSED</name>
<dbReference type="InterPro" id="IPR036390">
    <property type="entry name" value="WH_DNA-bd_sf"/>
</dbReference>
<dbReference type="InterPro" id="IPR050950">
    <property type="entry name" value="HTH-type_LysR_regulators"/>
</dbReference>
<evidence type="ECO:0000313" key="6">
    <source>
        <dbReference type="Proteomes" id="UP000238390"/>
    </source>
</evidence>
<keyword evidence="2" id="KW-0805">Transcription regulation</keyword>
<dbReference type="AlphaFoldDB" id="A0A2R3J2B1"/>
<dbReference type="PROSITE" id="PS50931">
    <property type="entry name" value="HTH_LYSR"/>
    <property type="match status" value="1"/>
</dbReference>
<evidence type="ECO:0000256" key="2">
    <source>
        <dbReference type="ARBA" id="ARBA00023015"/>
    </source>
</evidence>
<accession>A0A2R3J2B1</accession>
<comment type="similarity">
    <text evidence="1">Belongs to the LysR transcriptional regulatory family.</text>
</comment>
<dbReference type="InterPro" id="IPR036388">
    <property type="entry name" value="WH-like_DNA-bd_sf"/>
</dbReference>
<protein>
    <submittedName>
        <fullName evidence="5">LysR substrate binding domain protein</fullName>
    </submittedName>
</protein>
<gene>
    <name evidence="5" type="ORF">CSB93_6026</name>
</gene>
<dbReference type="EMBL" id="CP027169">
    <property type="protein sequence ID" value="AVK08312.1"/>
    <property type="molecule type" value="Genomic_DNA"/>
</dbReference>
<evidence type="ECO:0000256" key="4">
    <source>
        <dbReference type="ARBA" id="ARBA00023163"/>
    </source>
</evidence>
<dbReference type="PANTHER" id="PTHR30419">
    <property type="entry name" value="HTH-TYPE TRANSCRIPTIONAL REGULATOR YBHD"/>
    <property type="match status" value="1"/>
</dbReference>
<dbReference type="SUPFAM" id="SSF53850">
    <property type="entry name" value="Periplasmic binding protein-like II"/>
    <property type="match status" value="1"/>
</dbReference>
<evidence type="ECO:0000256" key="1">
    <source>
        <dbReference type="ARBA" id="ARBA00009437"/>
    </source>
</evidence>
<keyword evidence="3" id="KW-0238">DNA-binding</keyword>
<proteinExistence type="inferred from homology"/>
<dbReference type="RefSeq" id="WP_034030795.1">
    <property type="nucleotide sequence ID" value="NZ_CP027169.1"/>
</dbReference>
<dbReference type="InterPro" id="IPR005119">
    <property type="entry name" value="LysR_subst-bd"/>
</dbReference>
<dbReference type="PRINTS" id="PR00039">
    <property type="entry name" value="HTHLYSR"/>
</dbReference>
<evidence type="ECO:0000313" key="5">
    <source>
        <dbReference type="EMBL" id="AVK08312.1"/>
    </source>
</evidence>
<dbReference type="PANTHER" id="PTHR30419:SF8">
    <property type="entry name" value="NITROGEN ASSIMILATION TRANSCRIPTIONAL ACTIVATOR-RELATED"/>
    <property type="match status" value="1"/>
</dbReference>
<dbReference type="Pfam" id="PF00126">
    <property type="entry name" value="HTH_1"/>
    <property type="match status" value="1"/>
</dbReference>
<keyword evidence="6" id="KW-1185">Reference proteome</keyword>
<evidence type="ECO:0000256" key="3">
    <source>
        <dbReference type="ARBA" id="ARBA00023125"/>
    </source>
</evidence>
<dbReference type="Gene3D" id="3.40.190.10">
    <property type="entry name" value="Periplasmic binding protein-like II"/>
    <property type="match status" value="2"/>
</dbReference>
<dbReference type="SUPFAM" id="SSF46785">
    <property type="entry name" value="Winged helix' DNA-binding domain"/>
    <property type="match status" value="1"/>
</dbReference>
<dbReference type="GO" id="GO:0005829">
    <property type="term" value="C:cytosol"/>
    <property type="evidence" value="ECO:0007669"/>
    <property type="project" value="TreeGrafter"/>
</dbReference>
<dbReference type="Pfam" id="PF03466">
    <property type="entry name" value="LysR_substrate"/>
    <property type="match status" value="1"/>
</dbReference>
<dbReference type="GO" id="GO:0003700">
    <property type="term" value="F:DNA-binding transcription factor activity"/>
    <property type="evidence" value="ECO:0007669"/>
    <property type="project" value="InterPro"/>
</dbReference>
<dbReference type="InterPro" id="IPR000847">
    <property type="entry name" value="LysR_HTH_N"/>
</dbReference>
<sequence>MAKGKDISMRQLRYFVAAADAGQFSQAALKVHVSQSAITAAVLQLEETLGVSLFERLPYGVALTAEGHKFAQHARHILDTLQDALSEPLFLSHAMQGVVRVGASYTVLGYFLPALLARFKRSYPQVEIDLIDMDRESIEAAVADGRLDLGLAIISNSPDLSRFEHHVLIRSRRQLWLASQHPLMAATSISLEDVARHAYILATVDEGSVSTSRYWETRGLAPDVAFRTSSMEALRGLVAHGFGVTILSDMLYRAWSLEGKKIEARPLADAIPPMELGLIWRPETALPEPAQAFRQFLIMTCAS</sequence>
<dbReference type="FunFam" id="1.10.10.10:FF:000001">
    <property type="entry name" value="LysR family transcriptional regulator"/>
    <property type="match status" value="1"/>
</dbReference>
<keyword evidence="4" id="KW-0804">Transcription</keyword>
<dbReference type="Proteomes" id="UP000238390">
    <property type="component" value="Chromosome"/>
</dbReference>
<dbReference type="GO" id="GO:0003677">
    <property type="term" value="F:DNA binding"/>
    <property type="evidence" value="ECO:0007669"/>
    <property type="project" value="UniProtKB-KW"/>
</dbReference>
<reference evidence="5 6" key="1">
    <citation type="submission" date="2018-02" db="EMBL/GenBank/DDBJ databases">
        <title>FDA/CDC Antimicrobial Resistant Isolate Bank Genome Sequencing.</title>
        <authorList>
            <person name="Benahmed F.H."/>
            <person name="Lutgring J.D."/>
            <person name="Yoo B."/>
            <person name="Machado M."/>
            <person name="Brown A."/>
            <person name="McAllister G."/>
            <person name="Perry A."/>
            <person name="Halpin A.L."/>
            <person name="Vavikolanu K."/>
            <person name="Ott S."/>
            <person name="Zhao X."/>
            <person name="Tallon L.J."/>
            <person name="Sadzewicz L."/>
            <person name="Aluvathingal J."/>
            <person name="Nadendla S."/>
            <person name="Voskania-kordi A."/>
            <person name="Simonyan V."/>
            <person name="Patel J."/>
            <person name="Shawar R.M."/>
        </authorList>
    </citation>
    <scope>NUCLEOTIDE SEQUENCE [LARGE SCALE GENOMIC DNA]</scope>
    <source>
        <strain evidence="5 6">AR_0356</strain>
    </source>
</reference>